<keyword evidence="1" id="KW-0472">Membrane</keyword>
<dbReference type="AlphaFoldDB" id="A0A5C6V4U5"/>
<feature type="transmembrane region" description="Helical" evidence="1">
    <location>
        <begin position="118"/>
        <end position="134"/>
    </location>
</feature>
<dbReference type="OrthoDB" id="1121314at2"/>
<organism evidence="2 3">
    <name type="scientific">Luteibaculum oceani</name>
    <dbReference type="NCBI Taxonomy" id="1294296"/>
    <lineage>
        <taxon>Bacteria</taxon>
        <taxon>Pseudomonadati</taxon>
        <taxon>Bacteroidota</taxon>
        <taxon>Flavobacteriia</taxon>
        <taxon>Flavobacteriales</taxon>
        <taxon>Luteibaculaceae</taxon>
        <taxon>Luteibaculum</taxon>
    </lineage>
</organism>
<dbReference type="RefSeq" id="WP_147014321.1">
    <property type="nucleotide sequence ID" value="NZ_VORB01000005.1"/>
</dbReference>
<keyword evidence="1" id="KW-0812">Transmembrane</keyword>
<feature type="transmembrane region" description="Helical" evidence="1">
    <location>
        <begin position="158"/>
        <end position="175"/>
    </location>
</feature>
<keyword evidence="1" id="KW-1133">Transmembrane helix</keyword>
<feature type="transmembrane region" description="Helical" evidence="1">
    <location>
        <begin position="187"/>
        <end position="208"/>
    </location>
</feature>
<reference evidence="2 3" key="1">
    <citation type="submission" date="2019-08" db="EMBL/GenBank/DDBJ databases">
        <title>Genome of Luteibaculum oceani JCM 18817.</title>
        <authorList>
            <person name="Bowman J.P."/>
        </authorList>
    </citation>
    <scope>NUCLEOTIDE SEQUENCE [LARGE SCALE GENOMIC DNA]</scope>
    <source>
        <strain evidence="2 3">JCM 18817</strain>
    </source>
</reference>
<gene>
    <name evidence="2" type="ORF">FRX97_06180</name>
</gene>
<evidence type="ECO:0008006" key="4">
    <source>
        <dbReference type="Google" id="ProtNLM"/>
    </source>
</evidence>
<evidence type="ECO:0000313" key="3">
    <source>
        <dbReference type="Proteomes" id="UP000321168"/>
    </source>
</evidence>
<feature type="transmembrane region" description="Helical" evidence="1">
    <location>
        <begin position="228"/>
        <end position="252"/>
    </location>
</feature>
<proteinExistence type="predicted"/>
<comment type="caution">
    <text evidence="2">The sequence shown here is derived from an EMBL/GenBank/DDBJ whole genome shotgun (WGS) entry which is preliminary data.</text>
</comment>
<keyword evidence="3" id="KW-1185">Reference proteome</keyword>
<sequence>MDKFSWSLLGVLLLLLPFNLGLEINKVLNCLKFAKVDLDSKAVQLGISRGLALRFGLPNKMGLAASVLWAAGRKQSVSLILPLALNNISQMFMTLLFGAVSLVIYWKDISLGNWKWNGLAFGMIIGALVLIWMAKRKWEIFNQPINASLVILLGRDSLLRYAIFTFQFAFAAHYFCPELSLVDHLQIIPLVFLVSTIIPIGFAGNVGVREGVAVGVYAMLGFENEGLILASLIVWLVNLLLPAIMGFLIYLLNKSTVKK</sequence>
<protein>
    <recommendedName>
        <fullName evidence="4">Flippase-like domain-containing protein</fullName>
    </recommendedName>
</protein>
<name>A0A5C6V4U5_9FLAO</name>
<evidence type="ECO:0000256" key="1">
    <source>
        <dbReference type="SAM" id="Phobius"/>
    </source>
</evidence>
<evidence type="ECO:0000313" key="2">
    <source>
        <dbReference type="EMBL" id="TXC78798.1"/>
    </source>
</evidence>
<feature type="transmembrane region" description="Helical" evidence="1">
    <location>
        <begin position="88"/>
        <end position="106"/>
    </location>
</feature>
<accession>A0A5C6V4U5</accession>
<dbReference type="EMBL" id="VORB01000005">
    <property type="protein sequence ID" value="TXC78798.1"/>
    <property type="molecule type" value="Genomic_DNA"/>
</dbReference>
<dbReference type="Proteomes" id="UP000321168">
    <property type="component" value="Unassembled WGS sequence"/>
</dbReference>